<dbReference type="Gene3D" id="3.30.1230.10">
    <property type="entry name" value="YlxR-like"/>
    <property type="match status" value="1"/>
</dbReference>
<dbReference type="InterPro" id="IPR035931">
    <property type="entry name" value="YlxR-like_sf"/>
</dbReference>
<dbReference type="InterPro" id="IPR007393">
    <property type="entry name" value="YlxR_dom"/>
</dbReference>
<organism evidence="2 3">
    <name type="scientific">Gulosibacter chungangensis</name>
    <dbReference type="NCBI Taxonomy" id="979746"/>
    <lineage>
        <taxon>Bacteria</taxon>
        <taxon>Bacillati</taxon>
        <taxon>Actinomycetota</taxon>
        <taxon>Actinomycetes</taxon>
        <taxon>Micrococcales</taxon>
        <taxon>Microbacteriaceae</taxon>
        <taxon>Gulosibacter</taxon>
    </lineage>
</organism>
<accession>A0A7J5BBT4</accession>
<dbReference type="PANTHER" id="PTHR34215">
    <property type="entry name" value="BLL0784 PROTEIN"/>
    <property type="match status" value="1"/>
</dbReference>
<comment type="caution">
    <text evidence="2">The sequence shown here is derived from an EMBL/GenBank/DDBJ whole genome shotgun (WGS) entry which is preliminary data.</text>
</comment>
<dbReference type="Pfam" id="PF04296">
    <property type="entry name" value="YlxR"/>
    <property type="match status" value="1"/>
</dbReference>
<dbReference type="InterPro" id="IPR037465">
    <property type="entry name" value="YlxR"/>
</dbReference>
<proteinExistence type="predicted"/>
<dbReference type="PANTHER" id="PTHR34215:SF1">
    <property type="entry name" value="YLXR DOMAIN-CONTAINING PROTEIN"/>
    <property type="match status" value="1"/>
</dbReference>
<evidence type="ECO:0000259" key="1">
    <source>
        <dbReference type="Pfam" id="PF04296"/>
    </source>
</evidence>
<feature type="domain" description="YlxR" evidence="1">
    <location>
        <begin position="5"/>
        <end position="75"/>
    </location>
</feature>
<dbReference type="RefSeq" id="WP_158052015.1">
    <property type="nucleotide sequence ID" value="NZ_WBKB01000003.1"/>
</dbReference>
<evidence type="ECO:0000313" key="2">
    <source>
        <dbReference type="EMBL" id="KAB1643600.1"/>
    </source>
</evidence>
<dbReference type="AlphaFoldDB" id="A0A7J5BBT4"/>
<keyword evidence="3" id="KW-1185">Reference proteome</keyword>
<dbReference type="EMBL" id="WBKB01000003">
    <property type="protein sequence ID" value="KAB1643600.1"/>
    <property type="molecule type" value="Genomic_DNA"/>
</dbReference>
<evidence type="ECO:0000313" key="3">
    <source>
        <dbReference type="Proteomes" id="UP000433493"/>
    </source>
</evidence>
<sequence>MGQVRTCISCRSQAPRSELTRIVVSEGRLLVDREACQSGRGAWLHPKLECVHNALERRAFRRALRIRDVDDTEVRKYAEQLAEATASAQTAKVVDRTMDQS</sequence>
<gene>
    <name evidence="2" type="ORF">F8O05_06920</name>
</gene>
<reference evidence="2 3" key="1">
    <citation type="submission" date="2019-09" db="EMBL/GenBank/DDBJ databases">
        <title>Phylogeny of genus Pseudoclavibacter and closely related genus.</title>
        <authorList>
            <person name="Li Y."/>
        </authorList>
    </citation>
    <scope>NUCLEOTIDE SEQUENCE [LARGE SCALE GENOMIC DNA]</scope>
    <source>
        <strain evidence="2 3">KCTC 13959</strain>
    </source>
</reference>
<dbReference type="OrthoDB" id="5244965at2"/>
<protein>
    <submittedName>
        <fullName evidence="2">YlxR family protein</fullName>
    </submittedName>
</protein>
<dbReference type="Proteomes" id="UP000433493">
    <property type="component" value="Unassembled WGS sequence"/>
</dbReference>
<dbReference type="SUPFAM" id="SSF64376">
    <property type="entry name" value="YlxR-like"/>
    <property type="match status" value="1"/>
</dbReference>
<name>A0A7J5BBT4_9MICO</name>